<reference evidence="3" key="1">
    <citation type="submission" date="2015-07" db="EMBL/GenBank/DDBJ databases">
        <title>Draft Genome Sequences of Anaerolinea thermolimosa IMO-1, Bellilinea caldifistulae GOMI-1, Leptolinea tardivitalis YMTK-2, Levilinea saccharolytica KIBI-1,Longilinea arvoryzae KOME-1, Previously Described as Members of the Anaerolineaceae (Chloroflexi).</title>
        <authorList>
            <person name="Sekiguchi Y."/>
            <person name="Ohashi A."/>
            <person name="Matsuura N."/>
            <person name="Tourlousse M.D."/>
        </authorList>
    </citation>
    <scope>NUCLEOTIDE SEQUENCE [LARGE SCALE GENOMIC DNA]</scope>
    <source>
        <strain evidence="3">KOME-1</strain>
    </source>
</reference>
<evidence type="ECO:0000313" key="4">
    <source>
        <dbReference type="Proteomes" id="UP000055060"/>
    </source>
</evidence>
<dbReference type="EMBL" id="DF967973">
    <property type="protein sequence ID" value="GAP16035.1"/>
    <property type="molecule type" value="Genomic_DNA"/>
</dbReference>
<dbReference type="AlphaFoldDB" id="A0A0K8MXU9"/>
<evidence type="ECO:0000256" key="1">
    <source>
        <dbReference type="SAM" id="Phobius"/>
    </source>
</evidence>
<protein>
    <recommendedName>
        <fullName evidence="2">DUF4367 domain-containing protein</fullName>
    </recommendedName>
</protein>
<evidence type="ECO:0000313" key="3">
    <source>
        <dbReference type="EMBL" id="GAP16035.1"/>
    </source>
</evidence>
<sequence length="451" mass="49872">MNEKKVGPEFEDQIGRSFGAPEIDHAFADRLEAELMHRADLRMARRARLAPRLRWGLGLSAAALLLALFFFAAPQGRALAEAIGHLFKIATVTEIPIDHSEIYFTPTPEPTFSMTLAPAGSVLPTPTPTPAQTAWPDQRTPTCEDDPCNFAEALQKTEQQVGYNLMVFATDPAGLRLEGVYVDPDNYVLIHYIQAGGITGLDLTQGWGNLFPEDASNVPADAIQPVLVGEFAGEYVRGTFAFDSATQSYAWFSDIPVFTLRWMDAERWYEIRLRGSGAQAFSSADGLIQLALTLTGQPVEESALRANDLKSAAEAEQISGFDLLEPALLPEGFVYSHATWDEAESQVEYYYAPPDQDFRYTSIAIRAKPAELFWQDPIELGVMIDPRDMLAASEEVDINGQVGKYFSWSDASHALVWQHGDLVYSMQVLVSTEYGGKITTEQVLEIARSMK</sequence>
<proteinExistence type="predicted"/>
<feature type="transmembrane region" description="Helical" evidence="1">
    <location>
        <begin position="53"/>
        <end position="73"/>
    </location>
</feature>
<organism evidence="3">
    <name type="scientific">Longilinea arvoryzae</name>
    <dbReference type="NCBI Taxonomy" id="360412"/>
    <lineage>
        <taxon>Bacteria</taxon>
        <taxon>Bacillati</taxon>
        <taxon>Chloroflexota</taxon>
        <taxon>Anaerolineae</taxon>
        <taxon>Anaerolineales</taxon>
        <taxon>Anaerolineaceae</taxon>
        <taxon>Longilinea</taxon>
    </lineage>
</organism>
<dbReference type="RefSeq" id="WP_075075424.1">
    <property type="nucleotide sequence ID" value="NZ_DF967973.1"/>
</dbReference>
<dbReference type="InterPro" id="IPR025377">
    <property type="entry name" value="DUF4367"/>
</dbReference>
<dbReference type="OrthoDB" id="9820880at2"/>
<feature type="domain" description="DUF4367" evidence="2">
    <location>
        <begin position="325"/>
        <end position="450"/>
    </location>
</feature>
<accession>A0A0K8MXU9</accession>
<evidence type="ECO:0000259" key="2">
    <source>
        <dbReference type="Pfam" id="PF14285"/>
    </source>
</evidence>
<gene>
    <name evidence="3" type="ORF">LARV_03831</name>
</gene>
<keyword evidence="1" id="KW-0812">Transmembrane</keyword>
<dbReference type="Proteomes" id="UP000055060">
    <property type="component" value="Unassembled WGS sequence"/>
</dbReference>
<dbReference type="Pfam" id="PF14285">
    <property type="entry name" value="DUF4367"/>
    <property type="match status" value="1"/>
</dbReference>
<keyword evidence="1" id="KW-0472">Membrane</keyword>
<keyword evidence="1" id="KW-1133">Transmembrane helix</keyword>
<dbReference type="STRING" id="360412.LARV_03831"/>
<name>A0A0K8MXU9_9CHLR</name>
<keyword evidence="4" id="KW-1185">Reference proteome</keyword>